<gene>
    <name evidence="1" type="ORF">VSS30_27705</name>
</gene>
<name>A0ABV5DJA2_9ACTN</name>
<sequence>MPDHTRDHPHTDDPPGECRMLEIKRERAFGRTYRILSDGAPVARWSAHAWKSGGRGEVAGETFELRSGKWGRSFEMLAGDTVRAEAHRSGRRWVVTGEGAEYELTRQSLRGNRRLVQGTRVLGEFRRSGFGTGLTAELTDVPLSLQIFTGLVAVSLQHRQNTAAAASASSG</sequence>
<dbReference type="Proteomes" id="UP001585018">
    <property type="component" value="Unassembled WGS sequence"/>
</dbReference>
<proteinExistence type="predicted"/>
<reference evidence="1 2" key="1">
    <citation type="submission" date="2024-01" db="EMBL/GenBank/DDBJ databases">
        <title>Genome mining of biosynthetic gene clusters to explore secondary metabolites of Streptomyces sp.</title>
        <authorList>
            <person name="Baig A."/>
            <person name="Ajitkumar Shintre N."/>
            <person name="Kumar H."/>
            <person name="Anbarasu A."/>
            <person name="Ramaiah S."/>
        </authorList>
    </citation>
    <scope>NUCLEOTIDE SEQUENCE [LARGE SCALE GENOMIC DNA]</scope>
    <source>
        <strain evidence="1 2">A03</strain>
    </source>
</reference>
<dbReference type="EMBL" id="JAYMRR010000018">
    <property type="protein sequence ID" value="MFB8752608.1"/>
    <property type="molecule type" value="Genomic_DNA"/>
</dbReference>
<evidence type="ECO:0000313" key="2">
    <source>
        <dbReference type="Proteomes" id="UP001585018"/>
    </source>
</evidence>
<organism evidence="1 2">
    <name type="scientific">Streptomyces parvulus</name>
    <dbReference type="NCBI Taxonomy" id="146923"/>
    <lineage>
        <taxon>Bacteria</taxon>
        <taxon>Bacillati</taxon>
        <taxon>Actinomycetota</taxon>
        <taxon>Actinomycetes</taxon>
        <taxon>Kitasatosporales</taxon>
        <taxon>Streptomycetaceae</taxon>
        <taxon>Streptomyces</taxon>
    </lineage>
</organism>
<accession>A0ABV5DJA2</accession>
<protein>
    <submittedName>
        <fullName evidence="1">Uncharacterized protein</fullName>
    </submittedName>
</protein>
<dbReference type="RefSeq" id="WP_376719750.1">
    <property type="nucleotide sequence ID" value="NZ_JAYMRR010000018.1"/>
</dbReference>
<keyword evidence="2" id="KW-1185">Reference proteome</keyword>
<comment type="caution">
    <text evidence="1">The sequence shown here is derived from an EMBL/GenBank/DDBJ whole genome shotgun (WGS) entry which is preliminary data.</text>
</comment>
<evidence type="ECO:0000313" key="1">
    <source>
        <dbReference type="EMBL" id="MFB8752608.1"/>
    </source>
</evidence>